<dbReference type="InterPro" id="IPR004947">
    <property type="entry name" value="DNase_II"/>
</dbReference>
<evidence type="ECO:0000256" key="1">
    <source>
        <dbReference type="ARBA" id="ARBA00004141"/>
    </source>
</evidence>
<dbReference type="GO" id="GO:0016020">
    <property type="term" value="C:membrane"/>
    <property type="evidence" value="ECO:0007669"/>
    <property type="project" value="UniProtKB-SubCell"/>
</dbReference>
<feature type="transmembrane region" description="Helical" evidence="8">
    <location>
        <begin position="701"/>
        <end position="719"/>
    </location>
</feature>
<dbReference type="PROSITE" id="PS50850">
    <property type="entry name" value="MFS"/>
    <property type="match status" value="1"/>
</dbReference>
<feature type="transmembrane region" description="Helical" evidence="8">
    <location>
        <begin position="337"/>
        <end position="355"/>
    </location>
</feature>
<dbReference type="SUPFAM" id="SSF103473">
    <property type="entry name" value="MFS general substrate transporter"/>
    <property type="match status" value="1"/>
</dbReference>
<organism evidence="10 11">
    <name type="scientific">[Myrmecia] bisecta</name>
    <dbReference type="NCBI Taxonomy" id="41462"/>
    <lineage>
        <taxon>Eukaryota</taxon>
        <taxon>Viridiplantae</taxon>
        <taxon>Chlorophyta</taxon>
        <taxon>core chlorophytes</taxon>
        <taxon>Trebouxiophyceae</taxon>
        <taxon>Trebouxiales</taxon>
        <taxon>Trebouxiaceae</taxon>
        <taxon>Myrmecia</taxon>
    </lineage>
</organism>
<dbReference type="InterPro" id="IPR051717">
    <property type="entry name" value="MFS_MFSD6"/>
</dbReference>
<dbReference type="EMBL" id="JALJOR010000001">
    <property type="protein sequence ID" value="KAK9828635.1"/>
    <property type="molecule type" value="Genomic_DNA"/>
</dbReference>
<dbReference type="PANTHER" id="PTHR16172:SF41">
    <property type="entry name" value="MAJOR FACILITATOR SUPERFAMILY DOMAIN-CONTAINING PROTEIN 6-LIKE"/>
    <property type="match status" value="1"/>
</dbReference>
<comment type="similarity">
    <text evidence="3">Belongs to the DNase II family.</text>
</comment>
<reference evidence="10 11" key="1">
    <citation type="journal article" date="2024" name="Nat. Commun.">
        <title>Phylogenomics reveals the evolutionary origins of lichenization in chlorophyte algae.</title>
        <authorList>
            <person name="Puginier C."/>
            <person name="Libourel C."/>
            <person name="Otte J."/>
            <person name="Skaloud P."/>
            <person name="Haon M."/>
            <person name="Grisel S."/>
            <person name="Petersen M."/>
            <person name="Berrin J.G."/>
            <person name="Delaux P.M."/>
            <person name="Dal Grande F."/>
            <person name="Keller J."/>
        </authorList>
    </citation>
    <scope>NUCLEOTIDE SEQUENCE [LARGE SCALE GENOMIC DNA]</scope>
    <source>
        <strain evidence="10 11">SAG 2043</strain>
    </source>
</reference>
<feature type="transmembrane region" description="Helical" evidence="8">
    <location>
        <begin position="460"/>
        <end position="478"/>
    </location>
</feature>
<dbReference type="GO" id="GO:0004531">
    <property type="term" value="F:deoxyribonuclease II activity"/>
    <property type="evidence" value="ECO:0007669"/>
    <property type="project" value="InterPro"/>
</dbReference>
<feature type="transmembrane region" description="Helical" evidence="8">
    <location>
        <begin position="793"/>
        <end position="816"/>
    </location>
</feature>
<evidence type="ECO:0000256" key="2">
    <source>
        <dbReference type="ARBA" id="ARBA00005241"/>
    </source>
</evidence>
<dbReference type="AlphaFoldDB" id="A0AAW1R510"/>
<protein>
    <recommendedName>
        <fullName evidence="9">Major facilitator superfamily (MFS) profile domain-containing protein</fullName>
    </recommendedName>
</protein>
<keyword evidence="5" id="KW-0378">Hydrolase</keyword>
<dbReference type="InterPro" id="IPR036259">
    <property type="entry name" value="MFS_trans_sf"/>
</dbReference>
<evidence type="ECO:0000256" key="4">
    <source>
        <dbReference type="ARBA" id="ARBA00022692"/>
    </source>
</evidence>
<dbReference type="PANTHER" id="PTHR16172">
    <property type="entry name" value="MAJOR FACILITATOR SUPERFAMILY DOMAIN-CONTAINING PROTEIN 6-LIKE"/>
    <property type="match status" value="1"/>
</dbReference>
<evidence type="ECO:0000256" key="8">
    <source>
        <dbReference type="SAM" id="Phobius"/>
    </source>
</evidence>
<comment type="caution">
    <text evidence="10">The sequence shown here is derived from an EMBL/GenBank/DDBJ whole genome shotgun (WGS) entry which is preliminary data.</text>
</comment>
<accession>A0AAW1R510</accession>
<comment type="similarity">
    <text evidence="2">Belongs to the major facilitator superfamily. MFSD6 family.</text>
</comment>
<feature type="transmembrane region" description="Helical" evidence="8">
    <location>
        <begin position="670"/>
        <end position="689"/>
    </location>
</feature>
<evidence type="ECO:0000256" key="7">
    <source>
        <dbReference type="ARBA" id="ARBA00023136"/>
    </source>
</evidence>
<dbReference type="Proteomes" id="UP001489004">
    <property type="component" value="Unassembled WGS sequence"/>
</dbReference>
<sequence length="824" mass="88210">MQPQGLHTTSGNPLAETLQQLYLPADASVGNSQQPGYVIYNDAFPNGTVSFQLAHAKGVLGFDGQQGFWLVHSLPHFPEAPRKGHYRGIDLPQQLYAQSLLCISVNATMLDAVASLLRTSNLYLYETAVPDQWADMYPGMRQLIEGARDGVPLTSSFTLTTLGNQTFSAFAKGSTNMETGPKVYLYEQLVEPHFHTSMFIETWQRNGAMPSYCIGPLAQYDSLNIRSIHFREAEEAWSYSLDHSKWAVSSGESIPPGCMAAVEDGSGGSRFHRDGTVPASATFVGTHNVNRASGNCDLQSPRFTAPHYAASEGAAAAAAATAAEELQRADGLKYARLWYFTHSVALVFVLPYLNLHYRHLGFTAQQIGILGALRPWVSAPAGPMWAALADATKAHRLILVAAFALSTCTRTSMAVSGSFVVQMVLTVLTEAFGAPIGIIADSSVMASVKEEGDYGKQRMWGAIGWGGMSAFAGMLVSAKGMNAAFITYFLASIAALVPTSLLPVESLQTKEHKPPAVSTITLDDDTEVLVEPPAAYFTKQKLLFSLDIDLTEAEEAAILSDEGYIARHSSHGAAGPSNPINDDRQLQTLWDSVQNNIVPALGLELAERSQAREQGTTHAKLGFWDAVKVLIADPEVVAFFITSLVMGFASGTIGGYLFLFLDELGATETLMGVAISVACLTEVPMFFFAGKIIDKLGVKNVLNIAVGAYVLRLMCYSMLGSFGTPWAVLPIECLHGVTFGCSWAAGTVNCARISPPGLKSTTQAIFAGLYFGVGTGLGALIGGFIYQEYGAPAVFRTAAVGVAGAWLLCNTVPLLLRKGKAKLA</sequence>
<gene>
    <name evidence="10" type="ORF">WJX72_001232</name>
</gene>
<feature type="transmembrane region" description="Helical" evidence="8">
    <location>
        <begin position="636"/>
        <end position="658"/>
    </location>
</feature>
<proteinExistence type="inferred from homology"/>
<dbReference type="InterPro" id="IPR024989">
    <property type="entry name" value="MFS_assoc_dom"/>
</dbReference>
<dbReference type="Pfam" id="PF03265">
    <property type="entry name" value="DNase_II"/>
    <property type="match status" value="1"/>
</dbReference>
<dbReference type="Gene3D" id="1.20.1250.20">
    <property type="entry name" value="MFS general substrate transporter like domains"/>
    <property type="match status" value="2"/>
</dbReference>
<dbReference type="CDD" id="cd17335">
    <property type="entry name" value="MFS_MFSD6"/>
    <property type="match status" value="1"/>
</dbReference>
<feature type="domain" description="Major facilitator superfamily (MFS) profile" evidence="9">
    <location>
        <begin position="635"/>
        <end position="824"/>
    </location>
</feature>
<evidence type="ECO:0000313" key="10">
    <source>
        <dbReference type="EMBL" id="KAK9828635.1"/>
    </source>
</evidence>
<feature type="transmembrane region" description="Helical" evidence="8">
    <location>
        <begin position="419"/>
        <end position="440"/>
    </location>
</feature>
<name>A0AAW1R510_9CHLO</name>
<keyword evidence="11" id="KW-1185">Reference proteome</keyword>
<evidence type="ECO:0000259" key="9">
    <source>
        <dbReference type="PROSITE" id="PS50850"/>
    </source>
</evidence>
<dbReference type="Pfam" id="PF12832">
    <property type="entry name" value="MFS_1_like"/>
    <property type="match status" value="1"/>
</dbReference>
<dbReference type="GO" id="GO:0022857">
    <property type="term" value="F:transmembrane transporter activity"/>
    <property type="evidence" value="ECO:0007669"/>
    <property type="project" value="InterPro"/>
</dbReference>
<evidence type="ECO:0000256" key="6">
    <source>
        <dbReference type="ARBA" id="ARBA00022989"/>
    </source>
</evidence>
<evidence type="ECO:0000256" key="3">
    <source>
        <dbReference type="ARBA" id="ARBA00007527"/>
    </source>
</evidence>
<keyword evidence="6 8" id="KW-1133">Transmembrane helix</keyword>
<feature type="transmembrane region" description="Helical" evidence="8">
    <location>
        <begin position="765"/>
        <end position="787"/>
    </location>
</feature>
<evidence type="ECO:0000256" key="5">
    <source>
        <dbReference type="ARBA" id="ARBA00022801"/>
    </source>
</evidence>
<evidence type="ECO:0000313" key="11">
    <source>
        <dbReference type="Proteomes" id="UP001489004"/>
    </source>
</evidence>
<keyword evidence="4 8" id="KW-0812">Transmembrane</keyword>
<keyword evidence="7 8" id="KW-0472">Membrane</keyword>
<dbReference type="InterPro" id="IPR020846">
    <property type="entry name" value="MFS_dom"/>
</dbReference>
<comment type="subcellular location">
    <subcellularLocation>
        <location evidence="1">Membrane</location>
        <topology evidence="1">Multi-pass membrane protein</topology>
    </subcellularLocation>
</comment>